<evidence type="ECO:0000313" key="3">
    <source>
        <dbReference type="EMBL" id="QDU67377.1"/>
    </source>
</evidence>
<dbReference type="RefSeq" id="WP_145065474.1">
    <property type="nucleotide sequence ID" value="NZ_CP036287.1"/>
</dbReference>
<dbReference type="KEGG" id="pbap:Pla133_24590"/>
<organism evidence="3 4">
    <name type="scientific">Engelhardtia mirabilis</name>
    <dbReference type="NCBI Taxonomy" id="2528011"/>
    <lineage>
        <taxon>Bacteria</taxon>
        <taxon>Pseudomonadati</taxon>
        <taxon>Planctomycetota</taxon>
        <taxon>Planctomycetia</taxon>
        <taxon>Planctomycetia incertae sedis</taxon>
        <taxon>Engelhardtia</taxon>
    </lineage>
</organism>
<evidence type="ECO:0000313" key="4">
    <source>
        <dbReference type="Proteomes" id="UP000316921"/>
    </source>
</evidence>
<reference evidence="3 4" key="1">
    <citation type="submission" date="2019-02" db="EMBL/GenBank/DDBJ databases">
        <title>Deep-cultivation of Planctomycetes and their phenomic and genomic characterization uncovers novel biology.</title>
        <authorList>
            <person name="Wiegand S."/>
            <person name="Jogler M."/>
            <person name="Boedeker C."/>
            <person name="Pinto D."/>
            <person name="Vollmers J."/>
            <person name="Rivas-Marin E."/>
            <person name="Kohn T."/>
            <person name="Peeters S.H."/>
            <person name="Heuer A."/>
            <person name="Rast P."/>
            <person name="Oberbeckmann S."/>
            <person name="Bunk B."/>
            <person name="Jeske O."/>
            <person name="Meyerdierks A."/>
            <person name="Storesund J.E."/>
            <person name="Kallscheuer N."/>
            <person name="Luecker S."/>
            <person name="Lage O.M."/>
            <person name="Pohl T."/>
            <person name="Merkel B.J."/>
            <person name="Hornburger P."/>
            <person name="Mueller R.-W."/>
            <person name="Bruemmer F."/>
            <person name="Labrenz M."/>
            <person name="Spormann A.M."/>
            <person name="Op den Camp H."/>
            <person name="Overmann J."/>
            <person name="Amann R."/>
            <person name="Jetten M.S.M."/>
            <person name="Mascher T."/>
            <person name="Medema M.H."/>
            <person name="Devos D.P."/>
            <person name="Kaster A.-K."/>
            <person name="Ovreas L."/>
            <person name="Rohde M."/>
            <person name="Galperin M.Y."/>
            <person name="Jogler C."/>
        </authorList>
    </citation>
    <scope>NUCLEOTIDE SEQUENCE [LARGE SCALE GENOMIC DNA]</scope>
    <source>
        <strain evidence="3 4">Pla133</strain>
    </source>
</reference>
<proteinExistence type="predicted"/>
<name>A0A518BK77_9BACT</name>
<feature type="domain" description="Glycosyl transferase family 1" evidence="1">
    <location>
        <begin position="196"/>
        <end position="349"/>
    </location>
</feature>
<dbReference type="Pfam" id="PF00534">
    <property type="entry name" value="Glycos_transf_1"/>
    <property type="match status" value="1"/>
</dbReference>
<dbReference type="Proteomes" id="UP000316921">
    <property type="component" value="Chromosome"/>
</dbReference>
<gene>
    <name evidence="3" type="primary">mfpsA_1</name>
    <name evidence="3" type="ORF">Pla133_24590</name>
</gene>
<dbReference type="GO" id="GO:0103011">
    <property type="term" value="F:mannosylfructose-phosphate synthase activity"/>
    <property type="evidence" value="ECO:0007669"/>
    <property type="project" value="UniProtKB-EC"/>
</dbReference>
<keyword evidence="3" id="KW-0328">Glycosyltransferase</keyword>
<dbReference type="SUPFAM" id="SSF53756">
    <property type="entry name" value="UDP-Glycosyltransferase/glycogen phosphorylase"/>
    <property type="match status" value="1"/>
</dbReference>
<dbReference type="EMBL" id="CP036287">
    <property type="protein sequence ID" value="QDU67377.1"/>
    <property type="molecule type" value="Genomic_DNA"/>
</dbReference>
<sequence length="379" mass="41533">MKLLMVSGDRQSSIGEQGPFFQMQREFSRWFERIDVLCPRPDRPVTTESIHGNVHLHPASGGRAAMVGFIKRRGSELIASERPDLIVSHDYGWFYNGIGSASLSARSGVPYLSEIHHVPGIPVAADKREVFDRFVARRYIAWARSRARAFRVVNSGEMPALLRRWGVPDAQITVLPSLYIDLELFAPPSAPVQIQQDVLFVGRMVNNKGLDRIVDALALLRARGRRVSATLIGRGPLRAATEARVARAGLGDQVRFVDWVATATDLADSYRASRVLVCASTCEGGPRVTVESMACGTPAVSTRVGVMGELLADGAAGRLCGFDTPSLAESIEHLLEDEDRRLAMGAAARSIAERFEYARVLEGYARGLHDLVGLEAVRR</sequence>
<accession>A0A518BK77</accession>
<dbReference type="InterPro" id="IPR028098">
    <property type="entry name" value="Glyco_trans_4-like_N"/>
</dbReference>
<dbReference type="PANTHER" id="PTHR12526:SF636">
    <property type="entry name" value="BLL3647 PROTEIN"/>
    <property type="match status" value="1"/>
</dbReference>
<keyword evidence="4" id="KW-1185">Reference proteome</keyword>
<dbReference type="Gene3D" id="3.40.50.2000">
    <property type="entry name" value="Glycogen Phosphorylase B"/>
    <property type="match status" value="2"/>
</dbReference>
<evidence type="ECO:0000259" key="2">
    <source>
        <dbReference type="Pfam" id="PF13579"/>
    </source>
</evidence>
<protein>
    <submittedName>
        <fullName evidence="3">Mannosylfructose-phosphate synthase</fullName>
        <ecNumber evidence="3">2.4.1.246</ecNumber>
    </submittedName>
</protein>
<dbReference type="EC" id="2.4.1.246" evidence="3"/>
<dbReference type="Pfam" id="PF13579">
    <property type="entry name" value="Glyco_trans_4_4"/>
    <property type="match status" value="1"/>
</dbReference>
<evidence type="ECO:0000259" key="1">
    <source>
        <dbReference type="Pfam" id="PF00534"/>
    </source>
</evidence>
<dbReference type="AlphaFoldDB" id="A0A518BK77"/>
<feature type="domain" description="Glycosyltransferase subfamily 4-like N-terminal" evidence="2">
    <location>
        <begin position="24"/>
        <end position="176"/>
    </location>
</feature>
<keyword evidence="3" id="KW-0808">Transferase</keyword>
<dbReference type="PANTHER" id="PTHR12526">
    <property type="entry name" value="GLYCOSYLTRANSFERASE"/>
    <property type="match status" value="1"/>
</dbReference>
<dbReference type="CDD" id="cd03801">
    <property type="entry name" value="GT4_PimA-like"/>
    <property type="match status" value="1"/>
</dbReference>
<dbReference type="InterPro" id="IPR001296">
    <property type="entry name" value="Glyco_trans_1"/>
</dbReference>